<name>A0A3P1CVX2_9BACT</name>
<protein>
    <recommendedName>
        <fullName evidence="3">LVIVD repeat-containing protein</fullName>
    </recommendedName>
</protein>
<accession>A0A3P1CVX2</accession>
<evidence type="ECO:0000313" key="1">
    <source>
        <dbReference type="EMBL" id="RRB17465.1"/>
    </source>
</evidence>
<sequence length="181" mass="20608">MKQLSVPIFQRFTVPWLLLTMFGCEINRENEPDRTVQALRPVYASYEEVRTIQTLGPQPLKNPGKIYIKGRYLFINEPGKGVHIVDNSDPAHPQKISFVSVPANVDMAIKENVLYVDNGVDLVALNITDSRKVTVLKRIKDAYPYPSYPQQRGVQFECANPDKGVVVRWETATLTNPKCYR</sequence>
<evidence type="ECO:0008006" key="3">
    <source>
        <dbReference type="Google" id="ProtNLM"/>
    </source>
</evidence>
<keyword evidence="2" id="KW-1185">Reference proteome</keyword>
<dbReference type="EMBL" id="RQJP01000001">
    <property type="protein sequence ID" value="RRB17465.1"/>
    <property type="molecule type" value="Genomic_DNA"/>
</dbReference>
<dbReference type="AlphaFoldDB" id="A0A3P1CVX2"/>
<comment type="caution">
    <text evidence="1">The sequence shown here is derived from an EMBL/GenBank/DDBJ whole genome shotgun (WGS) entry which is preliminary data.</text>
</comment>
<dbReference type="PROSITE" id="PS51257">
    <property type="entry name" value="PROKAR_LIPOPROTEIN"/>
    <property type="match status" value="1"/>
</dbReference>
<dbReference type="OrthoDB" id="853480at2"/>
<gene>
    <name evidence="1" type="ORF">EHT87_04035</name>
</gene>
<proteinExistence type="predicted"/>
<dbReference type="RefSeq" id="WP_124904102.1">
    <property type="nucleotide sequence ID" value="NZ_RQJP01000001.1"/>
</dbReference>
<dbReference type="Proteomes" id="UP000274271">
    <property type="component" value="Unassembled WGS sequence"/>
</dbReference>
<organism evidence="1 2">
    <name type="scientific">Larkinella knui</name>
    <dbReference type="NCBI Taxonomy" id="2025310"/>
    <lineage>
        <taxon>Bacteria</taxon>
        <taxon>Pseudomonadati</taxon>
        <taxon>Bacteroidota</taxon>
        <taxon>Cytophagia</taxon>
        <taxon>Cytophagales</taxon>
        <taxon>Spirosomataceae</taxon>
        <taxon>Larkinella</taxon>
    </lineage>
</organism>
<evidence type="ECO:0000313" key="2">
    <source>
        <dbReference type="Proteomes" id="UP000274271"/>
    </source>
</evidence>
<reference evidence="1 2" key="1">
    <citation type="submission" date="2018-11" db="EMBL/GenBank/DDBJ databases">
        <authorList>
            <person name="Zhou Z."/>
            <person name="Wang G."/>
        </authorList>
    </citation>
    <scope>NUCLEOTIDE SEQUENCE [LARGE SCALE GENOMIC DNA]</scope>
    <source>
        <strain evidence="1 2">KCTC42998</strain>
    </source>
</reference>